<dbReference type="AlphaFoldDB" id="A0A0P0XNG1"/>
<reference evidence="1 2" key="3">
    <citation type="journal article" date="2013" name="Rice">
        <title>Improvement of the Oryza sativa Nipponbare reference genome using next generation sequence and optical map data.</title>
        <authorList>
            <person name="Kawahara Y."/>
            <person name="de la Bastide M."/>
            <person name="Hamilton J.P."/>
            <person name="Kanamori H."/>
            <person name="McCombie W.R."/>
            <person name="Ouyang S."/>
            <person name="Schwartz D.C."/>
            <person name="Tanaka T."/>
            <person name="Wu J."/>
            <person name="Zhou S."/>
            <person name="Childs K.L."/>
            <person name="Davidson R.M."/>
            <person name="Lin H."/>
            <person name="Quesada-Ocampo L."/>
            <person name="Vaillancourt B."/>
            <person name="Sakai H."/>
            <person name="Lee S.S."/>
            <person name="Kim J."/>
            <person name="Numa H."/>
            <person name="Itoh T."/>
            <person name="Buell C.R."/>
            <person name="Matsumoto T."/>
        </authorList>
    </citation>
    <scope>NUCLEOTIDE SEQUENCE [LARGE SCALE GENOMIC DNA]</scope>
    <source>
        <strain evidence="2">cv. Nipponbare</strain>
    </source>
</reference>
<evidence type="ECO:0000313" key="1">
    <source>
        <dbReference type="EMBL" id="BAT08032.1"/>
    </source>
</evidence>
<protein>
    <submittedName>
        <fullName evidence="1">Os09g0408966 protein</fullName>
    </submittedName>
</protein>
<keyword evidence="2" id="KW-1185">Reference proteome</keyword>
<dbReference type="Gramene" id="Os09t0408966-00">
    <property type="protein sequence ID" value="Os09t0408966-00"/>
    <property type="gene ID" value="Os09g0408966"/>
</dbReference>
<sequence>MDKCTVQPLSSSFFNSTPLSSRCKGSPWLRMVWVLDVVVVMALDAADVVACDAVVDVDGELVPDVDPTEKWEPPPPPRVPYDLRRYRDPGTPGRVGSSSVLCFLDRMITTRFMSGLIRGSACTHSSPIRTSSSTCSVAAADFTAGSSSSMLLPFLYSLHACPHEANPSP</sequence>
<dbReference type="EMBL" id="AP014965">
    <property type="protein sequence ID" value="BAT08032.1"/>
    <property type="molecule type" value="Genomic_DNA"/>
</dbReference>
<reference evidence="1 2" key="2">
    <citation type="journal article" date="2013" name="Plant Cell Physiol.">
        <title>Rice Annotation Project Database (RAP-DB): an integrative and interactive database for rice genomics.</title>
        <authorList>
            <person name="Sakai H."/>
            <person name="Lee S.S."/>
            <person name="Tanaka T."/>
            <person name="Numa H."/>
            <person name="Kim J."/>
            <person name="Kawahara Y."/>
            <person name="Wakimoto H."/>
            <person name="Yang C.C."/>
            <person name="Iwamoto M."/>
            <person name="Abe T."/>
            <person name="Yamada Y."/>
            <person name="Muto A."/>
            <person name="Inokuchi H."/>
            <person name="Ikemura T."/>
            <person name="Matsumoto T."/>
            <person name="Sasaki T."/>
            <person name="Itoh T."/>
        </authorList>
    </citation>
    <scope>NUCLEOTIDE SEQUENCE [LARGE SCALE GENOMIC DNA]</scope>
    <source>
        <strain evidence="2">cv. Nipponbare</strain>
    </source>
</reference>
<reference evidence="2" key="1">
    <citation type="journal article" date="2005" name="Nature">
        <title>The map-based sequence of the rice genome.</title>
        <authorList>
            <consortium name="International rice genome sequencing project (IRGSP)"/>
            <person name="Matsumoto T."/>
            <person name="Wu J."/>
            <person name="Kanamori H."/>
            <person name="Katayose Y."/>
            <person name="Fujisawa M."/>
            <person name="Namiki N."/>
            <person name="Mizuno H."/>
            <person name="Yamamoto K."/>
            <person name="Antonio B.A."/>
            <person name="Baba T."/>
            <person name="Sakata K."/>
            <person name="Nagamura Y."/>
            <person name="Aoki H."/>
            <person name="Arikawa K."/>
            <person name="Arita K."/>
            <person name="Bito T."/>
            <person name="Chiden Y."/>
            <person name="Fujitsuka N."/>
            <person name="Fukunaka R."/>
            <person name="Hamada M."/>
            <person name="Harada C."/>
            <person name="Hayashi A."/>
            <person name="Hijishita S."/>
            <person name="Honda M."/>
            <person name="Hosokawa S."/>
            <person name="Ichikawa Y."/>
            <person name="Idonuma A."/>
            <person name="Iijima M."/>
            <person name="Ikeda M."/>
            <person name="Ikeno M."/>
            <person name="Ito K."/>
            <person name="Ito S."/>
            <person name="Ito T."/>
            <person name="Ito Y."/>
            <person name="Ito Y."/>
            <person name="Iwabuchi A."/>
            <person name="Kamiya K."/>
            <person name="Karasawa W."/>
            <person name="Kurita K."/>
            <person name="Katagiri S."/>
            <person name="Kikuta A."/>
            <person name="Kobayashi H."/>
            <person name="Kobayashi N."/>
            <person name="Machita K."/>
            <person name="Maehara T."/>
            <person name="Masukawa M."/>
            <person name="Mizubayashi T."/>
            <person name="Mukai Y."/>
            <person name="Nagasaki H."/>
            <person name="Nagata Y."/>
            <person name="Naito S."/>
            <person name="Nakashima M."/>
            <person name="Nakama Y."/>
            <person name="Nakamichi Y."/>
            <person name="Nakamura M."/>
            <person name="Meguro A."/>
            <person name="Negishi M."/>
            <person name="Ohta I."/>
            <person name="Ohta T."/>
            <person name="Okamoto M."/>
            <person name="Ono N."/>
            <person name="Saji S."/>
            <person name="Sakaguchi M."/>
            <person name="Sakai K."/>
            <person name="Shibata M."/>
            <person name="Shimokawa T."/>
            <person name="Song J."/>
            <person name="Takazaki Y."/>
            <person name="Terasawa K."/>
            <person name="Tsugane M."/>
            <person name="Tsuji K."/>
            <person name="Ueda S."/>
            <person name="Waki K."/>
            <person name="Yamagata H."/>
            <person name="Yamamoto M."/>
            <person name="Yamamoto S."/>
            <person name="Yamane H."/>
            <person name="Yoshiki S."/>
            <person name="Yoshihara R."/>
            <person name="Yukawa K."/>
            <person name="Zhong H."/>
            <person name="Yano M."/>
            <person name="Yuan Q."/>
            <person name="Ouyang S."/>
            <person name="Liu J."/>
            <person name="Jones K.M."/>
            <person name="Gansberger K."/>
            <person name="Moffat K."/>
            <person name="Hill J."/>
            <person name="Bera J."/>
            <person name="Fadrosh D."/>
            <person name="Jin S."/>
            <person name="Johri S."/>
            <person name="Kim M."/>
            <person name="Overton L."/>
            <person name="Reardon M."/>
            <person name="Tsitrin T."/>
            <person name="Vuong H."/>
            <person name="Weaver B."/>
            <person name="Ciecko A."/>
            <person name="Tallon L."/>
            <person name="Jackson J."/>
            <person name="Pai G."/>
            <person name="Aken S.V."/>
            <person name="Utterback T."/>
            <person name="Reidmuller S."/>
            <person name="Feldblyum T."/>
            <person name="Hsiao J."/>
            <person name="Zismann V."/>
            <person name="Iobst S."/>
            <person name="de Vazeille A.R."/>
            <person name="Buell C.R."/>
            <person name="Ying K."/>
            <person name="Li Y."/>
            <person name="Lu T."/>
            <person name="Huang Y."/>
            <person name="Zhao Q."/>
            <person name="Feng Q."/>
            <person name="Zhang L."/>
            <person name="Zhu J."/>
            <person name="Weng Q."/>
            <person name="Mu J."/>
            <person name="Lu Y."/>
            <person name="Fan D."/>
            <person name="Liu Y."/>
            <person name="Guan J."/>
            <person name="Zhang Y."/>
            <person name="Yu S."/>
            <person name="Liu X."/>
            <person name="Zhang Y."/>
            <person name="Hong G."/>
            <person name="Han B."/>
            <person name="Choisne N."/>
            <person name="Demange N."/>
            <person name="Orjeda G."/>
            <person name="Samain S."/>
            <person name="Cattolico L."/>
            <person name="Pelletier E."/>
            <person name="Couloux A."/>
            <person name="Segurens B."/>
            <person name="Wincker P."/>
            <person name="D'Hont A."/>
            <person name="Scarpelli C."/>
            <person name="Weissenbach J."/>
            <person name="Salanoubat M."/>
            <person name="Quetier F."/>
            <person name="Yu Y."/>
            <person name="Kim H.R."/>
            <person name="Rambo T."/>
            <person name="Currie J."/>
            <person name="Collura K."/>
            <person name="Luo M."/>
            <person name="Yang T."/>
            <person name="Ammiraju J.S.S."/>
            <person name="Engler F."/>
            <person name="Soderlund C."/>
            <person name="Wing R.A."/>
            <person name="Palmer L.E."/>
            <person name="de la Bastide M."/>
            <person name="Spiegel L."/>
            <person name="Nascimento L."/>
            <person name="Zutavern T."/>
            <person name="O'Shaughnessy A."/>
            <person name="Dike S."/>
            <person name="Dedhia N."/>
            <person name="Preston R."/>
            <person name="Balija V."/>
            <person name="McCombie W.R."/>
            <person name="Chow T."/>
            <person name="Chen H."/>
            <person name="Chung M."/>
            <person name="Chen C."/>
            <person name="Shaw J."/>
            <person name="Wu H."/>
            <person name="Hsiao K."/>
            <person name="Chao Y."/>
            <person name="Chu M."/>
            <person name="Cheng C."/>
            <person name="Hour A."/>
            <person name="Lee P."/>
            <person name="Lin S."/>
            <person name="Lin Y."/>
            <person name="Liou J."/>
            <person name="Liu S."/>
            <person name="Hsing Y."/>
            <person name="Raghuvanshi S."/>
            <person name="Mohanty A."/>
            <person name="Bharti A.K."/>
            <person name="Gaur A."/>
            <person name="Gupta V."/>
            <person name="Kumar D."/>
            <person name="Ravi V."/>
            <person name="Vij S."/>
            <person name="Kapur A."/>
            <person name="Khurana P."/>
            <person name="Khurana P."/>
            <person name="Khurana J.P."/>
            <person name="Tyagi A.K."/>
            <person name="Gaikwad K."/>
            <person name="Singh A."/>
            <person name="Dalal V."/>
            <person name="Srivastava S."/>
            <person name="Dixit A."/>
            <person name="Pal A.K."/>
            <person name="Ghazi I.A."/>
            <person name="Yadav M."/>
            <person name="Pandit A."/>
            <person name="Bhargava A."/>
            <person name="Sureshbabu K."/>
            <person name="Batra K."/>
            <person name="Sharma T.R."/>
            <person name="Mohapatra T."/>
            <person name="Singh N.K."/>
            <person name="Messing J."/>
            <person name="Nelson A.B."/>
            <person name="Fuks G."/>
            <person name="Kavchok S."/>
            <person name="Keizer G."/>
            <person name="Linton E."/>
            <person name="Llaca V."/>
            <person name="Song R."/>
            <person name="Tanyolac B."/>
            <person name="Young S."/>
            <person name="Ho-Il K."/>
            <person name="Hahn J.H."/>
            <person name="Sangsakoo G."/>
            <person name="Vanavichit A."/>
            <person name="de Mattos Luiz.A.T."/>
            <person name="Zimmer P.D."/>
            <person name="Malone G."/>
            <person name="Dellagostin O."/>
            <person name="de Oliveira A.C."/>
            <person name="Bevan M."/>
            <person name="Bancroft I."/>
            <person name="Minx P."/>
            <person name="Cordum H."/>
            <person name="Wilson R."/>
            <person name="Cheng Z."/>
            <person name="Jin W."/>
            <person name="Jiang J."/>
            <person name="Leong S.A."/>
            <person name="Iwama H."/>
            <person name="Gojobori T."/>
            <person name="Itoh T."/>
            <person name="Niimura Y."/>
            <person name="Fujii Y."/>
            <person name="Habara T."/>
            <person name="Sakai H."/>
            <person name="Sato Y."/>
            <person name="Wilson G."/>
            <person name="Kumar K."/>
            <person name="McCouch S."/>
            <person name="Juretic N."/>
            <person name="Hoen D."/>
            <person name="Wright S."/>
            <person name="Bruskiewich R."/>
            <person name="Bureau T."/>
            <person name="Miyao A."/>
            <person name="Hirochika H."/>
            <person name="Nishikawa T."/>
            <person name="Kadowaki K."/>
            <person name="Sugiura M."/>
            <person name="Burr B."/>
            <person name="Sasaki T."/>
        </authorList>
    </citation>
    <scope>NUCLEOTIDE SEQUENCE [LARGE SCALE GENOMIC DNA]</scope>
    <source>
        <strain evidence="2">cv. Nipponbare</strain>
    </source>
</reference>
<name>A0A0P0XNG1_ORYSJ</name>
<proteinExistence type="predicted"/>
<dbReference type="Proteomes" id="UP000059680">
    <property type="component" value="Chromosome 9"/>
</dbReference>
<evidence type="ECO:0000313" key="2">
    <source>
        <dbReference type="Proteomes" id="UP000059680"/>
    </source>
</evidence>
<dbReference type="InParanoid" id="A0A0P0XNG1"/>
<accession>A0A0P0XNG1</accession>
<dbReference type="PaxDb" id="39947-A0A0P0XNG1"/>
<gene>
    <name evidence="1" type="ordered locus">Os09g0408966</name>
    <name evidence="1" type="ORF">OSNPB_090408966</name>
</gene>
<organism evidence="1 2">
    <name type="scientific">Oryza sativa subsp. japonica</name>
    <name type="common">Rice</name>
    <dbReference type="NCBI Taxonomy" id="39947"/>
    <lineage>
        <taxon>Eukaryota</taxon>
        <taxon>Viridiplantae</taxon>
        <taxon>Streptophyta</taxon>
        <taxon>Embryophyta</taxon>
        <taxon>Tracheophyta</taxon>
        <taxon>Spermatophyta</taxon>
        <taxon>Magnoliopsida</taxon>
        <taxon>Liliopsida</taxon>
        <taxon>Poales</taxon>
        <taxon>Poaceae</taxon>
        <taxon>BOP clade</taxon>
        <taxon>Oryzoideae</taxon>
        <taxon>Oryzeae</taxon>
        <taxon>Oryzinae</taxon>
        <taxon>Oryza</taxon>
        <taxon>Oryza sativa</taxon>
    </lineage>
</organism>